<evidence type="ECO:0000313" key="2">
    <source>
        <dbReference type="EMBL" id="QTE51742.1"/>
    </source>
</evidence>
<proteinExistence type="predicted"/>
<dbReference type="RefSeq" id="WP_146750292.1">
    <property type="nucleotide sequence ID" value="NZ_CP071879.1"/>
</dbReference>
<protein>
    <submittedName>
        <fullName evidence="1">Uncharacterized protein</fullName>
    </submittedName>
</protein>
<evidence type="ECO:0000313" key="4">
    <source>
        <dbReference type="Proteomes" id="UP000663940"/>
    </source>
</evidence>
<dbReference type="AlphaFoldDB" id="A0AAE6MJS8"/>
<accession>A0AAE6MJS8</accession>
<dbReference type="EMBL" id="CP043451">
    <property type="protein sequence ID" value="QEM05734.1"/>
    <property type="molecule type" value="Genomic_DNA"/>
</dbReference>
<dbReference type="EMBL" id="CP071880">
    <property type="protein sequence ID" value="QTE51742.1"/>
    <property type="molecule type" value="Genomic_DNA"/>
</dbReference>
<keyword evidence="4" id="KW-1185">Reference proteome</keyword>
<sequence length="101" mass="10907">MVQTIVPEHIINLNLLLKRAALLFNVILLTFVKVYGQQFYAATDQGILQQVTITPNGAVSKNVNGCGSGYFSIALWGNKIYYTLAFGGLSVADITGGNTPR</sequence>
<gene>
    <name evidence="1" type="ORF">DIU31_020285</name>
    <name evidence="2" type="ORF">J3L21_07195</name>
</gene>
<reference evidence="2 4" key="2">
    <citation type="submission" date="2021-03" db="EMBL/GenBank/DDBJ databases">
        <title>Mucilaginibacter strains isolated from gold and copper mining confer multi heavy-metal resistance.</title>
        <authorList>
            <person name="Li Y."/>
        </authorList>
    </citation>
    <scope>NUCLEOTIDE SEQUENCE [LARGE SCALE GENOMIC DNA]</scope>
    <source>
        <strain evidence="2 4">P2-4</strain>
    </source>
</reference>
<reference evidence="1 3" key="1">
    <citation type="submission" date="2019-08" db="EMBL/GenBank/DDBJ databases">
        <title>Comparative genome analysis confer to the adaptation heavy metal polluted environment.</title>
        <authorList>
            <person name="Li Y."/>
        </authorList>
    </citation>
    <scope>NUCLEOTIDE SEQUENCE [LARGE SCALE GENOMIC DNA]</scope>
    <source>
        <strain evidence="1 3">P2</strain>
    </source>
</reference>
<dbReference type="Proteomes" id="UP000663940">
    <property type="component" value="Chromosome"/>
</dbReference>
<organism evidence="1 3">
    <name type="scientific">Mucilaginibacter rubeus</name>
    <dbReference type="NCBI Taxonomy" id="2027860"/>
    <lineage>
        <taxon>Bacteria</taxon>
        <taxon>Pseudomonadati</taxon>
        <taxon>Bacteroidota</taxon>
        <taxon>Sphingobacteriia</taxon>
        <taxon>Sphingobacteriales</taxon>
        <taxon>Sphingobacteriaceae</taxon>
        <taxon>Mucilaginibacter</taxon>
    </lineage>
</organism>
<evidence type="ECO:0000313" key="3">
    <source>
        <dbReference type="Proteomes" id="UP000250557"/>
    </source>
</evidence>
<evidence type="ECO:0000313" key="1">
    <source>
        <dbReference type="EMBL" id="QEM05734.1"/>
    </source>
</evidence>
<name>A0AAE6MJS8_9SPHI</name>
<dbReference type="Proteomes" id="UP000250557">
    <property type="component" value="Chromosome"/>
</dbReference>